<dbReference type="InterPro" id="IPR003362">
    <property type="entry name" value="Bact_transf"/>
</dbReference>
<keyword evidence="2" id="KW-0472">Membrane</keyword>
<feature type="transmembrane region" description="Helical" evidence="2">
    <location>
        <begin position="31"/>
        <end position="55"/>
    </location>
</feature>
<dbReference type="EMBL" id="CP036425">
    <property type="protein sequence ID" value="QDU34001.1"/>
    <property type="molecule type" value="Genomic_DNA"/>
</dbReference>
<comment type="similarity">
    <text evidence="1">Belongs to the bacterial sugar transferase family.</text>
</comment>
<keyword evidence="2" id="KW-0812">Transmembrane</keyword>
<keyword evidence="2" id="KW-1133">Transmembrane helix</keyword>
<evidence type="ECO:0000259" key="3">
    <source>
        <dbReference type="Pfam" id="PF02397"/>
    </source>
</evidence>
<keyword evidence="4" id="KW-0808">Transferase</keyword>
<name>A0A517YUW1_9BACT</name>
<keyword evidence="5" id="KW-1185">Reference proteome</keyword>
<dbReference type="PANTHER" id="PTHR30576:SF0">
    <property type="entry name" value="UNDECAPRENYL-PHOSPHATE N-ACETYLGALACTOSAMINYL 1-PHOSPHATE TRANSFERASE-RELATED"/>
    <property type="match status" value="1"/>
</dbReference>
<dbReference type="PANTHER" id="PTHR30576">
    <property type="entry name" value="COLANIC BIOSYNTHESIS UDP-GLUCOSE LIPID CARRIER TRANSFERASE"/>
    <property type="match status" value="1"/>
</dbReference>
<accession>A0A517YUW1</accession>
<dbReference type="OrthoDB" id="9766874at2"/>
<evidence type="ECO:0000256" key="2">
    <source>
        <dbReference type="SAM" id="Phobius"/>
    </source>
</evidence>
<dbReference type="AlphaFoldDB" id="A0A517YUW1"/>
<dbReference type="RefSeq" id="WP_145077501.1">
    <property type="nucleotide sequence ID" value="NZ_CP036425.1"/>
</dbReference>
<dbReference type="EC" id="2.7.8.40" evidence="4"/>
<dbReference type="KEGG" id="pcor:KS4_20620"/>
<dbReference type="Proteomes" id="UP000317369">
    <property type="component" value="Chromosome"/>
</dbReference>
<proteinExistence type="inferred from homology"/>
<dbReference type="GO" id="GO:0016780">
    <property type="term" value="F:phosphotransferase activity, for other substituted phosphate groups"/>
    <property type="evidence" value="ECO:0007669"/>
    <property type="project" value="TreeGrafter"/>
</dbReference>
<evidence type="ECO:0000313" key="4">
    <source>
        <dbReference type="EMBL" id="QDU34001.1"/>
    </source>
</evidence>
<evidence type="ECO:0000256" key="1">
    <source>
        <dbReference type="ARBA" id="ARBA00006464"/>
    </source>
</evidence>
<dbReference type="Pfam" id="PF02397">
    <property type="entry name" value="Bac_transf"/>
    <property type="match status" value="1"/>
</dbReference>
<reference evidence="4 5" key="1">
    <citation type="submission" date="2019-02" db="EMBL/GenBank/DDBJ databases">
        <title>Deep-cultivation of Planctomycetes and their phenomic and genomic characterization uncovers novel biology.</title>
        <authorList>
            <person name="Wiegand S."/>
            <person name="Jogler M."/>
            <person name="Boedeker C."/>
            <person name="Pinto D."/>
            <person name="Vollmers J."/>
            <person name="Rivas-Marin E."/>
            <person name="Kohn T."/>
            <person name="Peeters S.H."/>
            <person name="Heuer A."/>
            <person name="Rast P."/>
            <person name="Oberbeckmann S."/>
            <person name="Bunk B."/>
            <person name="Jeske O."/>
            <person name="Meyerdierks A."/>
            <person name="Storesund J.E."/>
            <person name="Kallscheuer N."/>
            <person name="Luecker S."/>
            <person name="Lage O.M."/>
            <person name="Pohl T."/>
            <person name="Merkel B.J."/>
            <person name="Hornburger P."/>
            <person name="Mueller R.-W."/>
            <person name="Bruemmer F."/>
            <person name="Labrenz M."/>
            <person name="Spormann A.M."/>
            <person name="Op den Camp H."/>
            <person name="Overmann J."/>
            <person name="Amann R."/>
            <person name="Jetten M.S.M."/>
            <person name="Mascher T."/>
            <person name="Medema M.H."/>
            <person name="Devos D.P."/>
            <person name="Kaster A.-K."/>
            <person name="Ovreas L."/>
            <person name="Rohde M."/>
            <person name="Galperin M.Y."/>
            <person name="Jogler C."/>
        </authorList>
    </citation>
    <scope>NUCLEOTIDE SEQUENCE [LARGE SCALE GENOMIC DNA]</scope>
    <source>
        <strain evidence="4 5">KS4</strain>
    </source>
</reference>
<sequence length="216" mass="24687">MKDLQTQSNLKSVPSTGAIQRVLLYRIGKRIIDISGSLALLLMFMPILIGCGIWIKSRDGGSIFYKQWRVGRNGWLFRIYKFRTMSLNAESKGIQLAKNNDPRVLRGCHWMRKSHIDELPQLINILFGNMSLVGPRPERPEIFEELRGDLPSFSRRLAAKPGLTGLAQVLNGYSNDLTGMRMKLAYDLQYLRKRSVLGDLKLIFLTIPKFWDNTAC</sequence>
<feature type="domain" description="Bacterial sugar transferase" evidence="3">
    <location>
        <begin position="29"/>
        <end position="210"/>
    </location>
</feature>
<evidence type="ECO:0000313" key="5">
    <source>
        <dbReference type="Proteomes" id="UP000317369"/>
    </source>
</evidence>
<gene>
    <name evidence="4" type="primary">wecA</name>
    <name evidence="4" type="ORF">KS4_20620</name>
</gene>
<organism evidence="4 5">
    <name type="scientific">Poriferisphaera corsica</name>
    <dbReference type="NCBI Taxonomy" id="2528020"/>
    <lineage>
        <taxon>Bacteria</taxon>
        <taxon>Pseudomonadati</taxon>
        <taxon>Planctomycetota</taxon>
        <taxon>Phycisphaerae</taxon>
        <taxon>Phycisphaerales</taxon>
        <taxon>Phycisphaeraceae</taxon>
        <taxon>Poriferisphaera</taxon>
    </lineage>
</organism>
<protein>
    <submittedName>
        <fullName evidence="4">UDP-N-acetylgalactosamine-undecaprenyl-phosphate N-acetylgalactosaminephosphotransferase</fullName>
        <ecNumber evidence="4">2.7.8.40</ecNumber>
    </submittedName>
</protein>